<name>A0ABP1BUZ4_9BRYO</name>
<protein>
    <submittedName>
        <fullName evidence="2">Uncharacterized protein</fullName>
    </submittedName>
</protein>
<feature type="non-terminal residue" evidence="2">
    <location>
        <position position="78"/>
    </location>
</feature>
<sequence length="78" mass="8437">MVSHQTLSSLYSLSSFAPIAMASHPFSTFSLSIPSSLLSFIFHNYSVATTSPFYSLFQLSCLSSLSSLVATTMVLCPF</sequence>
<accession>A0ABP1BUZ4</accession>
<keyword evidence="3" id="KW-1185">Reference proteome</keyword>
<keyword evidence="1" id="KW-0812">Transmembrane</keyword>
<keyword evidence="1" id="KW-0472">Membrane</keyword>
<dbReference type="EMBL" id="OZ023708">
    <property type="protein sequence ID" value="CAK9880173.1"/>
    <property type="molecule type" value="Genomic_DNA"/>
</dbReference>
<evidence type="ECO:0000256" key="1">
    <source>
        <dbReference type="SAM" id="Phobius"/>
    </source>
</evidence>
<feature type="transmembrane region" description="Helical" evidence="1">
    <location>
        <begin position="53"/>
        <end position="76"/>
    </location>
</feature>
<keyword evidence="1" id="KW-1133">Transmembrane helix</keyword>
<organism evidence="2 3">
    <name type="scientific">Sphagnum jensenii</name>
    <dbReference type="NCBI Taxonomy" id="128206"/>
    <lineage>
        <taxon>Eukaryota</taxon>
        <taxon>Viridiplantae</taxon>
        <taxon>Streptophyta</taxon>
        <taxon>Embryophyta</taxon>
        <taxon>Bryophyta</taxon>
        <taxon>Sphagnophytina</taxon>
        <taxon>Sphagnopsida</taxon>
        <taxon>Sphagnales</taxon>
        <taxon>Sphagnaceae</taxon>
        <taxon>Sphagnum</taxon>
    </lineage>
</organism>
<evidence type="ECO:0000313" key="3">
    <source>
        <dbReference type="Proteomes" id="UP001497522"/>
    </source>
</evidence>
<gene>
    <name evidence="2" type="ORF">CSSPJE1EN2_LOCUS21662</name>
</gene>
<proteinExistence type="predicted"/>
<dbReference type="Proteomes" id="UP001497522">
    <property type="component" value="Chromosome 7"/>
</dbReference>
<reference evidence="2" key="1">
    <citation type="submission" date="2024-03" db="EMBL/GenBank/DDBJ databases">
        <authorList>
            <consortium name="ELIXIR-Norway"/>
            <consortium name="Elixir Norway"/>
        </authorList>
    </citation>
    <scope>NUCLEOTIDE SEQUENCE</scope>
</reference>
<evidence type="ECO:0000313" key="2">
    <source>
        <dbReference type="EMBL" id="CAK9880173.1"/>
    </source>
</evidence>